<keyword evidence="8" id="KW-1278">Translocase</keyword>
<reference evidence="14" key="1">
    <citation type="submission" date="2019-09" db="EMBL/GenBank/DDBJ databases">
        <title>Characterisation of the sponge microbiome using genome-centric metagenomics.</title>
        <authorList>
            <person name="Engelberts J.P."/>
            <person name="Robbins S.J."/>
            <person name="De Goeij J.M."/>
            <person name="Aranda M."/>
            <person name="Bell S.C."/>
            <person name="Webster N.S."/>
        </authorList>
    </citation>
    <scope>NUCLEOTIDE SEQUENCE</scope>
    <source>
        <strain evidence="14">SB0664_bin_27</strain>
    </source>
</reference>
<feature type="transmembrane region" description="Helical" evidence="11">
    <location>
        <begin position="132"/>
        <end position="156"/>
    </location>
</feature>
<feature type="transmembrane region" description="Helical" evidence="11">
    <location>
        <begin position="162"/>
        <end position="179"/>
    </location>
</feature>
<evidence type="ECO:0000256" key="5">
    <source>
        <dbReference type="ARBA" id="ARBA00022741"/>
    </source>
</evidence>
<dbReference type="SFLD" id="SFLDS00003">
    <property type="entry name" value="Haloacid_Dehalogenase"/>
    <property type="match status" value="1"/>
</dbReference>
<evidence type="ECO:0000256" key="1">
    <source>
        <dbReference type="ARBA" id="ARBA00004651"/>
    </source>
</evidence>
<evidence type="ECO:0000256" key="11">
    <source>
        <dbReference type="RuleBase" id="RU362081"/>
    </source>
</evidence>
<comment type="subcellular location">
    <subcellularLocation>
        <location evidence="1">Cell membrane</location>
        <topology evidence="1">Multi-pass membrane protein</topology>
    </subcellularLocation>
</comment>
<keyword evidence="11" id="KW-1003">Cell membrane</keyword>
<dbReference type="SFLD" id="SFLDF00027">
    <property type="entry name" value="p-type_atpase"/>
    <property type="match status" value="1"/>
</dbReference>
<comment type="caution">
    <text evidence="14">The sequence shown here is derived from an EMBL/GenBank/DDBJ whole genome shotgun (WGS) entry which is preliminary data.</text>
</comment>
<dbReference type="NCBIfam" id="TIGR01525">
    <property type="entry name" value="ATPase-IB_hvy"/>
    <property type="match status" value="1"/>
</dbReference>
<dbReference type="InterPro" id="IPR018303">
    <property type="entry name" value="ATPase_P-typ_P_site"/>
</dbReference>
<dbReference type="InterPro" id="IPR008250">
    <property type="entry name" value="ATPase_P-typ_transduc_dom_A_sf"/>
</dbReference>
<feature type="transmembrane region" description="Helical" evidence="11">
    <location>
        <begin position="107"/>
        <end position="125"/>
    </location>
</feature>
<feature type="compositionally biased region" description="Gly residues" evidence="12">
    <location>
        <begin position="15"/>
        <end position="24"/>
    </location>
</feature>
<proteinExistence type="inferred from homology"/>
<evidence type="ECO:0000256" key="2">
    <source>
        <dbReference type="ARBA" id="ARBA00006024"/>
    </source>
</evidence>
<dbReference type="PRINTS" id="PR00119">
    <property type="entry name" value="CATATPASE"/>
</dbReference>
<protein>
    <submittedName>
        <fullName evidence="14">Cadmium-translocating P-type ATPase</fullName>
        <ecNumber evidence="14">3.6.3.3</ecNumber>
    </submittedName>
</protein>
<comment type="similarity">
    <text evidence="2 11">Belongs to the cation transport ATPase (P-type) (TC 3.A.3) family. Type IB subfamily.</text>
</comment>
<dbReference type="PANTHER" id="PTHR43079:SF1">
    <property type="entry name" value="CADMIUM_ZINC-TRANSPORTING ATPASE HMA1, CHLOROPLASTIC-RELATED"/>
    <property type="match status" value="1"/>
</dbReference>
<dbReference type="InterPro" id="IPR023214">
    <property type="entry name" value="HAD_sf"/>
</dbReference>
<dbReference type="InterPro" id="IPR023298">
    <property type="entry name" value="ATPase_P-typ_TM_dom_sf"/>
</dbReference>
<dbReference type="GO" id="GO:0005886">
    <property type="term" value="C:plasma membrane"/>
    <property type="evidence" value="ECO:0007669"/>
    <property type="project" value="UniProtKB-SubCell"/>
</dbReference>
<sequence>MSEGQTAGDWRKAAGAGGTHIGEGSLGPRIGCRFRRRTVSERVERMATGSYEQVMETGKTGTPRFSLLALPSLAPAFWRENPEFILASITLVALLIGWLGGSVSGLLPAWAVVLFALVAYAAGGYSGARVALANACCGVFNIDLLMIAAALGAALIGEWEEGALLLFLFTLSGALESFASERTRQAISRLAELRPDTARVRREGEEVEIRVEDLSLGDLVVVRPGERMPVDGQVLTGSSTVDQSPITGESIPVYKAVGDPVFSGTINGSGALELQVTKLASESAISKIIGLVQKAQHNAAPTQRFIDRFSQPYTLVVLGAAALAAIVPLLFADEPVNRTVYRAITLLVVASPCALIISTPASILSAIAAAAREGILFKGGAHLERAAGLDMLAFDKTGTLTRGKPQLTDVVPLNGYTEQELITIAAGAESLSEHPIAQAVVQRAQEMELPYESPGDFRGIAGHGVQAVYARGDGLELVSIGNDKQFESEEMDLPPAIRMIGRRLQEEGKTAILVARRSIAKDAVDNEDATANGGSLISSSPPGATGGDFDVVGFLAVADTVRTGAAATIDALKELGINRIAMLTGDNRDVAAVVAEEVGVEDVYAELLPEDKVEIVEELVKSASVGMIGDGVNDAPAMATSSLGIAMGGAGTDVALETADVVLMSDDLGKLPFMLRLSRSARDIVRQNLYFSVAVIFALVVLTVVVPLLVPGFRLPLPVGVLGHEGSTLIVVANGLRMLTMKST</sequence>
<keyword evidence="10 11" id="KW-0472">Membrane</keyword>
<dbReference type="SUPFAM" id="SSF56784">
    <property type="entry name" value="HAD-like"/>
    <property type="match status" value="1"/>
</dbReference>
<dbReference type="GO" id="GO:0005524">
    <property type="term" value="F:ATP binding"/>
    <property type="evidence" value="ECO:0007669"/>
    <property type="project" value="UniProtKB-UniRule"/>
</dbReference>
<keyword evidence="7" id="KW-0460">Magnesium</keyword>
<dbReference type="Gene3D" id="2.70.150.10">
    <property type="entry name" value="Calcium-transporting ATPase, cytoplasmic transduction domain A"/>
    <property type="match status" value="1"/>
</dbReference>
<dbReference type="GO" id="GO:0046872">
    <property type="term" value="F:metal ion binding"/>
    <property type="evidence" value="ECO:0007669"/>
    <property type="project" value="UniProtKB-KW"/>
</dbReference>
<dbReference type="InterPro" id="IPR036412">
    <property type="entry name" value="HAD-like_sf"/>
</dbReference>
<gene>
    <name evidence="14" type="primary">cadA</name>
    <name evidence="14" type="ORF">F4Y42_10770</name>
</gene>
<evidence type="ECO:0000256" key="8">
    <source>
        <dbReference type="ARBA" id="ARBA00022967"/>
    </source>
</evidence>
<feature type="transmembrane region" description="Helical" evidence="11">
    <location>
        <begin position="343"/>
        <end position="369"/>
    </location>
</feature>
<accession>A0A6B0YS51</accession>
<dbReference type="PANTHER" id="PTHR43079">
    <property type="entry name" value="PROBABLE CADMIUM/ZINC-TRANSPORTING ATPASE HMA1"/>
    <property type="match status" value="1"/>
</dbReference>
<keyword evidence="9 11" id="KW-1133">Transmembrane helix</keyword>
<dbReference type="NCBIfam" id="TIGR01512">
    <property type="entry name" value="ATPase-IB2_Cd"/>
    <property type="match status" value="1"/>
</dbReference>
<keyword evidence="14" id="KW-0378">Hydrolase</keyword>
<evidence type="ECO:0000259" key="13">
    <source>
        <dbReference type="Pfam" id="PF00122"/>
    </source>
</evidence>
<dbReference type="Pfam" id="PF00702">
    <property type="entry name" value="Hydrolase"/>
    <property type="match status" value="1"/>
</dbReference>
<organism evidence="14">
    <name type="scientific">Caldilineaceae bacterium SB0664_bin_27</name>
    <dbReference type="NCBI Taxonomy" id="2605260"/>
    <lineage>
        <taxon>Bacteria</taxon>
        <taxon>Bacillati</taxon>
        <taxon>Chloroflexota</taxon>
        <taxon>Caldilineae</taxon>
        <taxon>Caldilineales</taxon>
        <taxon>Caldilineaceae</taxon>
    </lineage>
</organism>
<dbReference type="Gene3D" id="3.40.50.1000">
    <property type="entry name" value="HAD superfamily/HAD-like"/>
    <property type="match status" value="1"/>
</dbReference>
<dbReference type="GO" id="GO:0016887">
    <property type="term" value="F:ATP hydrolysis activity"/>
    <property type="evidence" value="ECO:0007669"/>
    <property type="project" value="InterPro"/>
</dbReference>
<keyword evidence="4 11" id="KW-0479">Metal-binding</keyword>
<dbReference type="SFLD" id="SFLDG00002">
    <property type="entry name" value="C1.7:_P-type_atpase_like"/>
    <property type="match status" value="1"/>
</dbReference>
<dbReference type="SUPFAM" id="SSF81665">
    <property type="entry name" value="Calcium ATPase, transmembrane domain M"/>
    <property type="match status" value="1"/>
</dbReference>
<feature type="transmembrane region" description="Helical" evidence="11">
    <location>
        <begin position="84"/>
        <end position="101"/>
    </location>
</feature>
<dbReference type="NCBIfam" id="TIGR01494">
    <property type="entry name" value="ATPase_P-type"/>
    <property type="match status" value="2"/>
</dbReference>
<name>A0A6B0YS51_9CHLR</name>
<evidence type="ECO:0000313" key="14">
    <source>
        <dbReference type="EMBL" id="MXY93914.1"/>
    </source>
</evidence>
<evidence type="ECO:0000256" key="12">
    <source>
        <dbReference type="SAM" id="MobiDB-lite"/>
    </source>
</evidence>
<feature type="transmembrane region" description="Helical" evidence="11">
    <location>
        <begin position="689"/>
        <end position="709"/>
    </location>
</feature>
<evidence type="ECO:0000256" key="4">
    <source>
        <dbReference type="ARBA" id="ARBA00022723"/>
    </source>
</evidence>
<dbReference type="PROSITE" id="PS00154">
    <property type="entry name" value="ATPASE_E1_E2"/>
    <property type="match status" value="1"/>
</dbReference>
<dbReference type="InterPro" id="IPR001757">
    <property type="entry name" value="P_typ_ATPase"/>
</dbReference>
<dbReference type="SUPFAM" id="SSF81653">
    <property type="entry name" value="Calcium ATPase, transduction domain A"/>
    <property type="match status" value="1"/>
</dbReference>
<dbReference type="InterPro" id="IPR027256">
    <property type="entry name" value="P-typ_ATPase_IB"/>
</dbReference>
<evidence type="ECO:0000256" key="6">
    <source>
        <dbReference type="ARBA" id="ARBA00022840"/>
    </source>
</evidence>
<dbReference type="PRINTS" id="PR00941">
    <property type="entry name" value="CDATPASE"/>
</dbReference>
<feature type="domain" description="P-type ATPase A" evidence="13">
    <location>
        <begin position="192"/>
        <end position="293"/>
    </location>
</feature>
<feature type="region of interest" description="Disordered" evidence="12">
    <location>
        <begin position="1"/>
        <end position="24"/>
    </location>
</feature>
<dbReference type="Pfam" id="PF00122">
    <property type="entry name" value="E1-E2_ATPase"/>
    <property type="match status" value="1"/>
</dbReference>
<keyword evidence="3 11" id="KW-0812">Transmembrane</keyword>
<dbReference type="InterPro" id="IPR023299">
    <property type="entry name" value="ATPase_P-typ_cyto_dom_N"/>
</dbReference>
<keyword evidence="6 11" id="KW-0067">ATP-binding</keyword>
<evidence type="ECO:0000256" key="10">
    <source>
        <dbReference type="ARBA" id="ARBA00023136"/>
    </source>
</evidence>
<dbReference type="EMBL" id="VXRG01000090">
    <property type="protein sequence ID" value="MXY93914.1"/>
    <property type="molecule type" value="Genomic_DNA"/>
</dbReference>
<evidence type="ECO:0000256" key="7">
    <source>
        <dbReference type="ARBA" id="ARBA00022842"/>
    </source>
</evidence>
<evidence type="ECO:0000256" key="3">
    <source>
        <dbReference type="ARBA" id="ARBA00022692"/>
    </source>
</evidence>
<dbReference type="EC" id="3.6.3.3" evidence="14"/>
<dbReference type="AlphaFoldDB" id="A0A6B0YS51"/>
<dbReference type="Gene3D" id="3.40.1110.10">
    <property type="entry name" value="Calcium-transporting ATPase, cytoplasmic domain N"/>
    <property type="match status" value="1"/>
</dbReference>
<evidence type="ECO:0000256" key="9">
    <source>
        <dbReference type="ARBA" id="ARBA00022989"/>
    </source>
</evidence>
<dbReference type="GO" id="GO:0019829">
    <property type="term" value="F:ATPase-coupled monoatomic cation transmembrane transporter activity"/>
    <property type="evidence" value="ECO:0007669"/>
    <property type="project" value="InterPro"/>
</dbReference>
<feature type="transmembrane region" description="Helical" evidence="11">
    <location>
        <begin position="313"/>
        <end position="331"/>
    </location>
</feature>
<dbReference type="FunFam" id="2.70.150.10:FF:000002">
    <property type="entry name" value="Copper-transporting ATPase 1, putative"/>
    <property type="match status" value="1"/>
</dbReference>
<dbReference type="InterPro" id="IPR044492">
    <property type="entry name" value="P_typ_ATPase_HD_dom"/>
</dbReference>
<keyword evidence="5 11" id="KW-0547">Nucleotide-binding</keyword>
<dbReference type="InterPro" id="IPR051949">
    <property type="entry name" value="Cation_Transport_ATPase"/>
</dbReference>
<dbReference type="InterPro" id="IPR059000">
    <property type="entry name" value="ATPase_P-type_domA"/>
</dbReference>